<name>A0A9D2B1M6_9FIRM</name>
<dbReference type="GO" id="GO:0016780">
    <property type="term" value="F:phosphotransferase activity, for other substituted phosphate groups"/>
    <property type="evidence" value="ECO:0007669"/>
    <property type="project" value="TreeGrafter"/>
</dbReference>
<dbReference type="Pfam" id="PF13727">
    <property type="entry name" value="CoA_binding_3"/>
    <property type="match status" value="1"/>
</dbReference>
<dbReference type="InterPro" id="IPR017475">
    <property type="entry name" value="EPS_sugar_tfrase"/>
</dbReference>
<dbReference type="AlphaFoldDB" id="A0A9D2B1M6"/>
<evidence type="ECO:0000256" key="6">
    <source>
        <dbReference type="ARBA" id="ARBA00023136"/>
    </source>
</evidence>
<evidence type="ECO:0000256" key="1">
    <source>
        <dbReference type="ARBA" id="ARBA00004141"/>
    </source>
</evidence>
<evidence type="ECO:0000313" key="10">
    <source>
        <dbReference type="Proteomes" id="UP000886817"/>
    </source>
</evidence>
<dbReference type="PANTHER" id="PTHR30576:SF10">
    <property type="entry name" value="SLL5057 PROTEIN"/>
    <property type="match status" value="1"/>
</dbReference>
<reference evidence="9" key="2">
    <citation type="submission" date="2021-04" db="EMBL/GenBank/DDBJ databases">
        <authorList>
            <person name="Gilroy R."/>
        </authorList>
    </citation>
    <scope>NUCLEOTIDE SEQUENCE</scope>
    <source>
        <strain evidence="9">ChiSjej1B19-8411</strain>
    </source>
</reference>
<proteinExistence type="inferred from homology"/>
<dbReference type="NCBIfam" id="TIGR03025">
    <property type="entry name" value="EPS_sugtrans"/>
    <property type="match status" value="1"/>
</dbReference>
<dbReference type="Gene3D" id="3.40.50.720">
    <property type="entry name" value="NAD(P)-binding Rossmann-like Domain"/>
    <property type="match status" value="1"/>
</dbReference>
<keyword evidence="5 7" id="KW-1133">Transmembrane helix</keyword>
<reference evidence="9" key="1">
    <citation type="journal article" date="2021" name="PeerJ">
        <title>Extensive microbial diversity within the chicken gut microbiome revealed by metagenomics and culture.</title>
        <authorList>
            <person name="Gilroy R."/>
            <person name="Ravi A."/>
            <person name="Getino M."/>
            <person name="Pursley I."/>
            <person name="Horton D.L."/>
            <person name="Alikhan N.F."/>
            <person name="Baker D."/>
            <person name="Gharbi K."/>
            <person name="Hall N."/>
            <person name="Watson M."/>
            <person name="Adriaenssens E.M."/>
            <person name="Foster-Nyarko E."/>
            <person name="Jarju S."/>
            <person name="Secka A."/>
            <person name="Antonio M."/>
            <person name="Oren A."/>
            <person name="Chaudhuri R.R."/>
            <person name="La Ragione R."/>
            <person name="Hildebrand F."/>
            <person name="Pallen M.J."/>
        </authorList>
    </citation>
    <scope>NUCLEOTIDE SEQUENCE</scope>
    <source>
        <strain evidence="9">ChiSjej1B19-8411</strain>
    </source>
</reference>
<feature type="transmembrane region" description="Helical" evidence="7">
    <location>
        <begin position="12"/>
        <end position="32"/>
    </location>
</feature>
<protein>
    <submittedName>
        <fullName evidence="9">Sugar transferase</fullName>
    </submittedName>
</protein>
<keyword evidence="4 7" id="KW-0812">Transmembrane</keyword>
<dbReference type="GO" id="GO:0016020">
    <property type="term" value="C:membrane"/>
    <property type="evidence" value="ECO:0007669"/>
    <property type="project" value="UniProtKB-SubCell"/>
</dbReference>
<evidence type="ECO:0000256" key="2">
    <source>
        <dbReference type="ARBA" id="ARBA00006464"/>
    </source>
</evidence>
<feature type="non-terminal residue" evidence="9">
    <location>
        <position position="1"/>
    </location>
</feature>
<evidence type="ECO:0000313" key="9">
    <source>
        <dbReference type="EMBL" id="HIX58222.1"/>
    </source>
</evidence>
<sequence>YFFMDKSEQFHRFFITYFAAVFPLTYIIRFLHKFYLRYRYNKVKYCRQIVIATTKDAAQQIIETITASAIRNYQFFGLVILNCSMIGQKIGNVTVSADRDTFMDYIQQNVVDEIFLNIPENSALTLQLARELLQMGLTVHIYMEDSYQSLPNRSIGNVFGYNVLSTTISPISFRQTLGKRLLDILGGIVGCFLTLILTLLIGPVIYIKSPGPIFFSQIRVGKHGREFKLYKFRSMYMDAEERKKELMEQNQVSDGLMFKIEDDPRIIRGIGQFIRRTSLDEFPQFWNVLKGDMSMVGTRPPTIDEYRKYSPHHKKRLSMLPGITGLWQVSGRSAITDFEEVVRLDTQYIENWSLELDLKILLKTLTKVWNSRDAY</sequence>
<evidence type="ECO:0000256" key="3">
    <source>
        <dbReference type="ARBA" id="ARBA00022679"/>
    </source>
</evidence>
<accession>A0A9D2B1M6</accession>
<dbReference type="Proteomes" id="UP000886817">
    <property type="component" value="Unassembled WGS sequence"/>
</dbReference>
<comment type="caution">
    <text evidence="9">The sequence shown here is derived from an EMBL/GenBank/DDBJ whole genome shotgun (WGS) entry which is preliminary data.</text>
</comment>
<keyword evidence="6 7" id="KW-0472">Membrane</keyword>
<organism evidence="9 10">
    <name type="scientific">Candidatus Blautia gallistercoris</name>
    <dbReference type="NCBI Taxonomy" id="2838490"/>
    <lineage>
        <taxon>Bacteria</taxon>
        <taxon>Bacillati</taxon>
        <taxon>Bacillota</taxon>
        <taxon>Clostridia</taxon>
        <taxon>Lachnospirales</taxon>
        <taxon>Lachnospiraceae</taxon>
        <taxon>Blautia</taxon>
    </lineage>
</organism>
<dbReference type="EMBL" id="DXEX01000017">
    <property type="protein sequence ID" value="HIX58222.1"/>
    <property type="molecule type" value="Genomic_DNA"/>
</dbReference>
<comment type="subcellular location">
    <subcellularLocation>
        <location evidence="1">Membrane</location>
        <topology evidence="1">Multi-pass membrane protein</topology>
    </subcellularLocation>
</comment>
<feature type="domain" description="Bacterial sugar transferase" evidence="8">
    <location>
        <begin position="179"/>
        <end position="369"/>
    </location>
</feature>
<keyword evidence="3 9" id="KW-0808">Transferase</keyword>
<dbReference type="PANTHER" id="PTHR30576">
    <property type="entry name" value="COLANIC BIOSYNTHESIS UDP-GLUCOSE LIPID CARRIER TRANSFERASE"/>
    <property type="match status" value="1"/>
</dbReference>
<evidence type="ECO:0000256" key="5">
    <source>
        <dbReference type="ARBA" id="ARBA00022989"/>
    </source>
</evidence>
<dbReference type="Pfam" id="PF02397">
    <property type="entry name" value="Bac_transf"/>
    <property type="match status" value="1"/>
</dbReference>
<gene>
    <name evidence="9" type="ORF">IAA45_00690</name>
</gene>
<dbReference type="InterPro" id="IPR003362">
    <property type="entry name" value="Bact_transf"/>
</dbReference>
<evidence type="ECO:0000259" key="8">
    <source>
        <dbReference type="Pfam" id="PF02397"/>
    </source>
</evidence>
<evidence type="ECO:0000256" key="4">
    <source>
        <dbReference type="ARBA" id="ARBA00022692"/>
    </source>
</evidence>
<feature type="transmembrane region" description="Helical" evidence="7">
    <location>
        <begin position="184"/>
        <end position="207"/>
    </location>
</feature>
<comment type="similarity">
    <text evidence="2">Belongs to the bacterial sugar transferase family.</text>
</comment>
<evidence type="ECO:0000256" key="7">
    <source>
        <dbReference type="SAM" id="Phobius"/>
    </source>
</evidence>